<dbReference type="InterPro" id="IPR016195">
    <property type="entry name" value="Pol/histidinol_Pase-like"/>
</dbReference>
<dbReference type="InterPro" id="IPR027417">
    <property type="entry name" value="P-loop_NTPase"/>
</dbReference>
<dbReference type="AlphaFoldDB" id="A0A1V0RJ52"/>
<dbReference type="NCBIfam" id="NF045780">
    <property type="entry name" value="TrlF_fam_ATP"/>
    <property type="match status" value="1"/>
</dbReference>
<feature type="coiled-coil region" evidence="1">
    <location>
        <begin position="442"/>
        <end position="514"/>
    </location>
</feature>
<dbReference type="SUPFAM" id="SSF52540">
    <property type="entry name" value="P-loop containing nucleoside triphosphate hydrolases"/>
    <property type="match status" value="1"/>
</dbReference>
<dbReference type="OrthoDB" id="9791620at2"/>
<evidence type="ECO:0000256" key="1">
    <source>
        <dbReference type="SAM" id="Coils"/>
    </source>
</evidence>
<sequence>MTVNSKQGSIWRRWDLHLHTPETKLANHYKVEVGDVWDTYLDALEASNIQVFGLTDYFSCENYFIAVKKYRARFPEGKKVFFPNIELRLSDAIGKAGNSPDMHVLFDNNPDVCPQAKIETFLQNLKTHLTDASGVEVSCADLASKGNYDEATVSLKDIRSALMKTFGESKPYLLIFPAKNDGMKSQDTGSPRKVSIAEEIDKTAHGFFGGSDSTGYFLETERYKEGEAKKKPVFDASDAHSFDDLERLSGDVTGYEATWIKANPSFEGLKQTLFEPEARVFIGEEPPVLQRRSKEATKFIDHLRIEKVPAYGNENGLWFRKVDVPLNPELTAIIGNKGSGKSALADILGLLGDSRAEDSFSFLANSRGNIKFKQRGYAENFHATLTWADGNSVSKNLSEGVRLTEPEKVKYLPQNYFETLTNEIQEVRQFQTEIENVVFSHVEETDRLNQSSFKELEELKTQESREKVSDFKQKLRELNHRLDELKSRSKPEFKDTLQRELEKLKAEFKALEASAPAEVQKPSEESPDQQAINGKIEAFSTLLIDLEARRKELTGKLANAKERSEKLKRLFGKLSELRVYVQSEKESFAALCKELGLKADEIIMLSFDTSSLIQLNSSIKDEIATLTTDSNLQFPEEEVFGKAREYYSVPDVDAVIEALKQKILSLREQLSAPGKRYQTYLHKIAELEKQKATLLGDEEQPAPKTIRHTENQITYIEQQLASEIAALDAERKTISKNIFQAKELILSFYTELKQSVEDKLCIFKEDNFHVSLEASFVLTTNFSDRFFEFISKSARGPFQGDGEKVLRDFVSEVDWGNFESVYSFCEMVLEKVEEHDVAKQIRQNKTGKEFCDFLFSLDFIQTMYELRLGDKNLPQLSPGEKGLLLLVFYLHLDMENTPLVIDQAEDNLDNDSIFSVLAKCIRSAKKNRQVILVTHNPNLAVGADAEQIIYVQLEKHKNYKFSYESGAIEEPRTNGNVVKVLEGTKPAFVQRRLKYQI</sequence>
<dbReference type="EMBL" id="CP020474">
    <property type="protein sequence ID" value="ARE81784.1"/>
    <property type="molecule type" value="Genomic_DNA"/>
</dbReference>
<feature type="coiled-coil region" evidence="1">
    <location>
        <begin position="543"/>
        <end position="577"/>
    </location>
</feature>
<accession>A0A1V0RJ52</accession>
<organism evidence="3 4">
    <name type="scientific">Roseovarius mucosus</name>
    <dbReference type="NCBI Taxonomy" id="215743"/>
    <lineage>
        <taxon>Bacteria</taxon>
        <taxon>Pseudomonadati</taxon>
        <taxon>Pseudomonadota</taxon>
        <taxon>Alphaproteobacteria</taxon>
        <taxon>Rhodobacterales</taxon>
        <taxon>Roseobacteraceae</taxon>
        <taxon>Roseovarius</taxon>
    </lineage>
</organism>
<evidence type="ECO:0000259" key="2">
    <source>
        <dbReference type="Pfam" id="PF02463"/>
    </source>
</evidence>
<dbReference type="InterPro" id="IPR003395">
    <property type="entry name" value="RecF/RecN/SMC_N"/>
</dbReference>
<dbReference type="KEGG" id="rmm:ROSMUCSMR3_00276"/>
<evidence type="ECO:0000313" key="4">
    <source>
        <dbReference type="Proteomes" id="UP000192273"/>
    </source>
</evidence>
<proteinExistence type="predicted"/>
<dbReference type="RefSeq" id="WP_081506201.1">
    <property type="nucleotide sequence ID" value="NZ_CP020474.1"/>
</dbReference>
<evidence type="ECO:0000313" key="3">
    <source>
        <dbReference type="EMBL" id="ARE81784.1"/>
    </source>
</evidence>
<dbReference type="SUPFAM" id="SSF89550">
    <property type="entry name" value="PHP domain-like"/>
    <property type="match status" value="1"/>
</dbReference>
<dbReference type="Gene3D" id="3.40.50.300">
    <property type="entry name" value="P-loop containing nucleotide triphosphate hydrolases"/>
    <property type="match status" value="2"/>
</dbReference>
<gene>
    <name evidence="3" type="primary">smc</name>
    <name evidence="3" type="ORF">ROSMUCSMR3_00276</name>
</gene>
<dbReference type="Pfam" id="PF02463">
    <property type="entry name" value="SMC_N"/>
    <property type="match status" value="1"/>
</dbReference>
<dbReference type="Proteomes" id="UP000192273">
    <property type="component" value="Chromosome"/>
</dbReference>
<reference evidence="3 4" key="1">
    <citation type="submission" date="2017-03" db="EMBL/GenBank/DDBJ databases">
        <title>Genome Sequence of Roseovarius mucosus strain SMR3 Isolated from a culture of the Diatom Skeletonema marinoi.</title>
        <authorList>
            <person name="Topel M."/>
            <person name="Pinder M."/>
            <person name="Johansson O.N."/>
            <person name="Kourtchenko O."/>
            <person name="Godhe A."/>
            <person name="Clarke A.K."/>
        </authorList>
    </citation>
    <scope>NUCLEOTIDE SEQUENCE [LARGE SCALE GENOMIC DNA]</scope>
    <source>
        <strain evidence="3 4">SMR3</strain>
    </source>
</reference>
<keyword evidence="4" id="KW-1185">Reference proteome</keyword>
<feature type="domain" description="RecF/RecN/SMC N-terminal" evidence="2">
    <location>
        <begin position="320"/>
        <end position="952"/>
    </location>
</feature>
<keyword evidence="1" id="KW-0175">Coiled coil</keyword>
<dbReference type="InterPro" id="IPR054787">
    <property type="entry name" value="TrlF_ATPase"/>
</dbReference>
<protein>
    <submittedName>
        <fullName evidence="3">Chromosome partition protein Smc</fullName>
    </submittedName>
</protein>
<name>A0A1V0RJ52_9RHOB</name>